<reference evidence="1 2" key="1">
    <citation type="journal article" date="2009" name="Stand. Genomic Sci.">
        <title>Complete genome sequence of Catenulispora acidiphila type strain (ID 139908).</title>
        <authorList>
            <person name="Copeland A."/>
            <person name="Lapidus A."/>
            <person name="Glavina Del Rio T."/>
            <person name="Nolan M."/>
            <person name="Lucas S."/>
            <person name="Chen F."/>
            <person name="Tice H."/>
            <person name="Cheng J.F."/>
            <person name="Bruce D."/>
            <person name="Goodwin L."/>
            <person name="Pitluck S."/>
            <person name="Mikhailova N."/>
            <person name="Pati A."/>
            <person name="Ivanova N."/>
            <person name="Mavromatis K."/>
            <person name="Chen A."/>
            <person name="Palaniappan K."/>
            <person name="Chain P."/>
            <person name="Land M."/>
            <person name="Hauser L."/>
            <person name="Chang Y.J."/>
            <person name="Jeffries C.D."/>
            <person name="Chertkov O."/>
            <person name="Brettin T."/>
            <person name="Detter J.C."/>
            <person name="Han C."/>
            <person name="Ali Z."/>
            <person name="Tindall B.J."/>
            <person name="Goker M."/>
            <person name="Bristow J."/>
            <person name="Eisen J.A."/>
            <person name="Markowitz V."/>
            <person name="Hugenholtz P."/>
            <person name="Kyrpides N.C."/>
            <person name="Klenk H.P."/>
        </authorList>
    </citation>
    <scope>NUCLEOTIDE SEQUENCE [LARGE SCALE GENOMIC DNA]</scope>
    <source>
        <strain evidence="2">DSM 44928 / JCM 14897 / NBRC 102108 / NRRL B-24433 / ID139908</strain>
    </source>
</reference>
<protein>
    <recommendedName>
        <fullName evidence="3">DUF2191 domain-containing protein</fullName>
    </recommendedName>
</protein>
<dbReference type="KEGG" id="cai:Caci_0522"/>
<evidence type="ECO:0000313" key="2">
    <source>
        <dbReference type="Proteomes" id="UP000000851"/>
    </source>
</evidence>
<dbReference type="HOGENOM" id="CLU_2615519_0_0_11"/>
<evidence type="ECO:0008006" key="3">
    <source>
        <dbReference type="Google" id="ProtNLM"/>
    </source>
</evidence>
<organism evidence="1 2">
    <name type="scientific">Catenulispora acidiphila (strain DSM 44928 / JCM 14897 / NBRC 102108 / NRRL B-24433 / ID139908)</name>
    <dbReference type="NCBI Taxonomy" id="479433"/>
    <lineage>
        <taxon>Bacteria</taxon>
        <taxon>Bacillati</taxon>
        <taxon>Actinomycetota</taxon>
        <taxon>Actinomycetes</taxon>
        <taxon>Catenulisporales</taxon>
        <taxon>Catenulisporaceae</taxon>
        <taxon>Catenulispora</taxon>
    </lineage>
</organism>
<dbReference type="Proteomes" id="UP000000851">
    <property type="component" value="Chromosome"/>
</dbReference>
<accession>C7PXB5</accession>
<name>C7PXB5_CATAD</name>
<sequence>MTKKLFDADEAILAEAQRQLGTATGKDTVNLALATVAGLKAKERDAALDYLREHFNELFDLSAVDPKKLTFPQPPAAA</sequence>
<dbReference type="InParanoid" id="C7PXB5"/>
<evidence type="ECO:0000313" key="1">
    <source>
        <dbReference type="EMBL" id="ACU69466.1"/>
    </source>
</evidence>
<dbReference type="EMBL" id="CP001700">
    <property type="protein sequence ID" value="ACU69466.1"/>
    <property type="molecule type" value="Genomic_DNA"/>
</dbReference>
<dbReference type="AlphaFoldDB" id="C7PXB5"/>
<dbReference type="eggNOG" id="COG5450">
    <property type="taxonomic scope" value="Bacteria"/>
</dbReference>
<keyword evidence="2" id="KW-1185">Reference proteome</keyword>
<proteinExistence type="predicted"/>
<gene>
    <name evidence="1" type="ordered locus">Caci_0522</name>
</gene>
<dbReference type="RefSeq" id="WP_012784761.1">
    <property type="nucleotide sequence ID" value="NC_013131.1"/>
</dbReference>